<reference evidence="2 3" key="1">
    <citation type="submission" date="2019-02" db="EMBL/GenBank/DDBJ databases">
        <title>Deep-cultivation of Planctomycetes and their phenomic and genomic characterization uncovers novel biology.</title>
        <authorList>
            <person name="Wiegand S."/>
            <person name="Jogler M."/>
            <person name="Boedeker C."/>
            <person name="Pinto D."/>
            <person name="Vollmers J."/>
            <person name="Rivas-Marin E."/>
            <person name="Kohn T."/>
            <person name="Peeters S.H."/>
            <person name="Heuer A."/>
            <person name="Rast P."/>
            <person name="Oberbeckmann S."/>
            <person name="Bunk B."/>
            <person name="Jeske O."/>
            <person name="Meyerdierks A."/>
            <person name="Storesund J.E."/>
            <person name="Kallscheuer N."/>
            <person name="Luecker S."/>
            <person name="Lage O.M."/>
            <person name="Pohl T."/>
            <person name="Merkel B.J."/>
            <person name="Hornburger P."/>
            <person name="Mueller R.-W."/>
            <person name="Bruemmer F."/>
            <person name="Labrenz M."/>
            <person name="Spormann A.M."/>
            <person name="Op den Camp H."/>
            <person name="Overmann J."/>
            <person name="Amann R."/>
            <person name="Jetten M.S.M."/>
            <person name="Mascher T."/>
            <person name="Medema M.H."/>
            <person name="Devos D.P."/>
            <person name="Kaster A.-K."/>
            <person name="Ovreas L."/>
            <person name="Rohde M."/>
            <person name="Galperin M.Y."/>
            <person name="Jogler C."/>
        </authorList>
    </citation>
    <scope>NUCLEOTIDE SEQUENCE [LARGE SCALE GENOMIC DNA]</scope>
    <source>
        <strain evidence="2 3">Pan44</strain>
    </source>
</reference>
<dbReference type="Proteomes" id="UP000315700">
    <property type="component" value="Chromosome"/>
</dbReference>
<dbReference type="AlphaFoldDB" id="A0A517SLJ1"/>
<dbReference type="Pfam" id="PF04909">
    <property type="entry name" value="Amidohydro_2"/>
    <property type="match status" value="1"/>
</dbReference>
<dbReference type="EC" id="3.1.1.92" evidence="2"/>
<dbReference type="SUPFAM" id="SSF51556">
    <property type="entry name" value="Metallo-dependent hydrolases"/>
    <property type="match status" value="1"/>
</dbReference>
<gene>
    <name evidence="2" type="ORF">Pan44_50570</name>
</gene>
<dbReference type="InterPro" id="IPR006680">
    <property type="entry name" value="Amidohydro-rel"/>
</dbReference>
<evidence type="ECO:0000313" key="2">
    <source>
        <dbReference type="EMBL" id="QDT56993.1"/>
    </source>
</evidence>
<name>A0A517SLJ1_9PLAN</name>
<protein>
    <submittedName>
        <fullName evidence="2">4-sulfomuconolactone hydrolase</fullName>
        <ecNumber evidence="2">3.1.1.92</ecNumber>
    </submittedName>
</protein>
<sequence>MTSAPFHQFLWSCRVPTMPDCVTGQISRRTFLAGAAAALATPMLQGADSVKLDGYVDAHSHIWTDDVVKYPLVDNQPASNLIPRTFTADELLAIARPVGVSRVVLIQHKPYFGVDNSYLADVMAAYPGVFSGVACVAAEKPNPDAEMVRLKKQGFRGFRIRPGEGAAEKWIDSPGINAMWATAAKENLAICPLIGAEDIAQVVEMCGKYPDTTVVVDHLARVGMTGDFPEPDVQRLLGLAKRPKVHVKVSAFYFLGKKKPPYRDLVPLIRRVYDAFGASRLMWGSDCPYQLGGGNNYPASVELIEKGLDFLSAPDRESLLKGTATKVFFS</sequence>
<dbReference type="GO" id="GO:0102998">
    <property type="term" value="F:4-sulfomuconolactone hydrolase activity"/>
    <property type="evidence" value="ECO:0007669"/>
    <property type="project" value="UniProtKB-EC"/>
</dbReference>
<dbReference type="EMBL" id="CP036271">
    <property type="protein sequence ID" value="QDT56993.1"/>
    <property type="molecule type" value="Genomic_DNA"/>
</dbReference>
<evidence type="ECO:0000313" key="3">
    <source>
        <dbReference type="Proteomes" id="UP000315700"/>
    </source>
</evidence>
<dbReference type="PANTHER" id="PTHR35563">
    <property type="entry name" value="BARREL METAL-DEPENDENT HYDROLASE, PUTATIVE (AFU_ORTHOLOGUE AFUA_1G16240)-RELATED"/>
    <property type="match status" value="1"/>
</dbReference>
<accession>A0A517SLJ1</accession>
<dbReference type="PANTHER" id="PTHR35563:SF2">
    <property type="entry name" value="BARREL METAL-DEPENDENT HYDROLASE, PUTATIVE (AFU_ORTHOLOGUE AFUA_1G16240)-RELATED"/>
    <property type="match status" value="1"/>
</dbReference>
<dbReference type="InterPro" id="IPR032466">
    <property type="entry name" value="Metal_Hydrolase"/>
</dbReference>
<dbReference type="InParanoid" id="A0A517SLJ1"/>
<dbReference type="InterPro" id="IPR006311">
    <property type="entry name" value="TAT_signal"/>
</dbReference>
<dbReference type="Gene3D" id="3.20.20.140">
    <property type="entry name" value="Metal-dependent hydrolases"/>
    <property type="match status" value="1"/>
</dbReference>
<feature type="domain" description="Amidohydrolase-related" evidence="1">
    <location>
        <begin position="56"/>
        <end position="328"/>
    </location>
</feature>
<keyword evidence="2" id="KW-0378">Hydrolase</keyword>
<keyword evidence="3" id="KW-1185">Reference proteome</keyword>
<dbReference type="KEGG" id="ccos:Pan44_50570"/>
<organism evidence="2 3">
    <name type="scientific">Caulifigura coniformis</name>
    <dbReference type="NCBI Taxonomy" id="2527983"/>
    <lineage>
        <taxon>Bacteria</taxon>
        <taxon>Pseudomonadati</taxon>
        <taxon>Planctomycetota</taxon>
        <taxon>Planctomycetia</taxon>
        <taxon>Planctomycetales</taxon>
        <taxon>Planctomycetaceae</taxon>
        <taxon>Caulifigura</taxon>
    </lineage>
</organism>
<proteinExistence type="predicted"/>
<dbReference type="PROSITE" id="PS51318">
    <property type="entry name" value="TAT"/>
    <property type="match status" value="1"/>
</dbReference>
<evidence type="ECO:0000259" key="1">
    <source>
        <dbReference type="Pfam" id="PF04909"/>
    </source>
</evidence>
<dbReference type="InterPro" id="IPR052358">
    <property type="entry name" value="Aro_Compnd_Degr_Hydrolases"/>
</dbReference>